<dbReference type="GO" id="GO:0005886">
    <property type="term" value="C:plasma membrane"/>
    <property type="evidence" value="ECO:0007669"/>
    <property type="project" value="TreeGrafter"/>
</dbReference>
<accession>A0A7R9IPG1</accession>
<feature type="transmembrane region" description="Helical" evidence="2">
    <location>
        <begin position="101"/>
        <end position="122"/>
    </location>
</feature>
<organism evidence="3">
    <name type="scientific">Timema tahoe</name>
    <dbReference type="NCBI Taxonomy" id="61484"/>
    <lineage>
        <taxon>Eukaryota</taxon>
        <taxon>Metazoa</taxon>
        <taxon>Ecdysozoa</taxon>
        <taxon>Arthropoda</taxon>
        <taxon>Hexapoda</taxon>
        <taxon>Insecta</taxon>
        <taxon>Pterygota</taxon>
        <taxon>Neoptera</taxon>
        <taxon>Polyneoptera</taxon>
        <taxon>Phasmatodea</taxon>
        <taxon>Timematodea</taxon>
        <taxon>Timematoidea</taxon>
        <taxon>Timematidae</taxon>
        <taxon>Timema</taxon>
    </lineage>
</organism>
<dbReference type="PANTHER" id="PTHR19444">
    <property type="entry name" value="UNC-93 RELATED"/>
    <property type="match status" value="1"/>
</dbReference>
<protein>
    <recommendedName>
        <fullName evidence="4">UNC93-like protein</fullName>
    </recommendedName>
</protein>
<feature type="transmembrane region" description="Helical" evidence="2">
    <location>
        <begin position="364"/>
        <end position="381"/>
    </location>
</feature>
<evidence type="ECO:0000256" key="1">
    <source>
        <dbReference type="ARBA" id="ARBA00009172"/>
    </source>
</evidence>
<keyword evidence="2" id="KW-1133">Transmembrane helix</keyword>
<proteinExistence type="inferred from homology"/>
<feature type="transmembrane region" description="Helical" evidence="2">
    <location>
        <begin position="325"/>
        <end position="344"/>
    </location>
</feature>
<feature type="transmembrane region" description="Helical" evidence="2">
    <location>
        <begin position="153"/>
        <end position="182"/>
    </location>
</feature>
<evidence type="ECO:0000256" key="2">
    <source>
        <dbReference type="SAM" id="Phobius"/>
    </source>
</evidence>
<keyword evidence="2" id="KW-0812">Transmembrane</keyword>
<comment type="similarity">
    <text evidence="1">Belongs to the unc-93 family.</text>
</comment>
<dbReference type="GO" id="GO:0055120">
    <property type="term" value="C:striated muscle dense body"/>
    <property type="evidence" value="ECO:0007669"/>
    <property type="project" value="TreeGrafter"/>
</dbReference>
<keyword evidence="2" id="KW-0472">Membrane</keyword>
<evidence type="ECO:0000313" key="3">
    <source>
        <dbReference type="EMBL" id="CAD7462171.1"/>
    </source>
</evidence>
<dbReference type="PANTHER" id="PTHR19444:SF50">
    <property type="match status" value="1"/>
</dbReference>
<evidence type="ECO:0008006" key="4">
    <source>
        <dbReference type="Google" id="ProtNLM"/>
    </source>
</evidence>
<gene>
    <name evidence="3" type="ORF">TTEB3V08_LOCUS10065</name>
</gene>
<dbReference type="AlphaFoldDB" id="A0A7R9IPG1"/>
<reference evidence="3" key="1">
    <citation type="submission" date="2020-11" db="EMBL/GenBank/DDBJ databases">
        <authorList>
            <person name="Tran Van P."/>
        </authorList>
    </citation>
    <scope>NUCLEOTIDE SEQUENCE</scope>
</reference>
<name>A0A7R9IPG1_9NEOP</name>
<feature type="transmembrane region" description="Helical" evidence="2">
    <location>
        <begin position="258"/>
        <end position="280"/>
    </location>
</feature>
<sequence>MRDGYTILVSNFANKLSQAHYPFNQNHLQSESKSESIQIENMMEISTTHIYDDKHIQRREKRRTLVNLVVLSISFMVHYSAVNGILQLQSTINASESLGTAALTSNLAGFLFSSVFGSITLLHWLGYKWTVVACYLAFVPYFLSQIYPEVSSMVLTALLLGLASGPLACAQGTYLSVLSNVYSELTGLNSRMVNMQFFTVFYMLYNSSQRWGNLVSSLVFSLGDDQVQDNVECGATFCFGTASATNNTNLERPSDDKIYTVVGFYLGCIAVATCIVAFGLESLKSLTGPLGKALGRVPMMSFAAALQVASVVTLLCWRPIIHNKAILFVISGLWGITDGILSVQSNGFVVNFAYSSYLCTDIKLYILLAVALFGLLGYYAVECSVYSATMQSSGWNAAKKGKAFTMLSEKRAINFEIQQRALQKEVQDLT</sequence>
<dbReference type="GO" id="GO:0015459">
    <property type="term" value="F:potassium channel regulator activity"/>
    <property type="evidence" value="ECO:0007669"/>
    <property type="project" value="TreeGrafter"/>
</dbReference>
<dbReference type="GO" id="GO:0043266">
    <property type="term" value="P:regulation of potassium ion transport"/>
    <property type="evidence" value="ECO:0007669"/>
    <property type="project" value="TreeGrafter"/>
</dbReference>
<dbReference type="InterPro" id="IPR051951">
    <property type="entry name" value="UNC-93_regulatory"/>
</dbReference>
<feature type="transmembrane region" description="Helical" evidence="2">
    <location>
        <begin position="64"/>
        <end position="81"/>
    </location>
</feature>
<feature type="transmembrane region" description="Helical" evidence="2">
    <location>
        <begin position="300"/>
        <end position="318"/>
    </location>
</feature>
<dbReference type="EMBL" id="OE005705">
    <property type="protein sequence ID" value="CAD7462171.1"/>
    <property type="molecule type" value="Genomic_DNA"/>
</dbReference>
<dbReference type="GO" id="GO:0006937">
    <property type="term" value="P:regulation of muscle contraction"/>
    <property type="evidence" value="ECO:0007669"/>
    <property type="project" value="TreeGrafter"/>
</dbReference>
<feature type="transmembrane region" description="Helical" evidence="2">
    <location>
        <begin position="129"/>
        <end position="147"/>
    </location>
</feature>